<reference evidence="1" key="2">
    <citation type="submission" date="2020-09" db="EMBL/GenBank/DDBJ databases">
        <authorList>
            <person name="Sun Q."/>
            <person name="Ohkuma M."/>
        </authorList>
    </citation>
    <scope>NUCLEOTIDE SEQUENCE</scope>
    <source>
        <strain evidence="1">JCM 3276</strain>
    </source>
</reference>
<organism evidence="1 2">
    <name type="scientific">Actinokineospora fastidiosa</name>
    <dbReference type="NCBI Taxonomy" id="1816"/>
    <lineage>
        <taxon>Bacteria</taxon>
        <taxon>Bacillati</taxon>
        <taxon>Actinomycetota</taxon>
        <taxon>Actinomycetes</taxon>
        <taxon>Pseudonocardiales</taxon>
        <taxon>Pseudonocardiaceae</taxon>
        <taxon>Actinokineospora</taxon>
    </lineage>
</organism>
<gene>
    <name evidence="1" type="ORF">GCM10010171_20080</name>
</gene>
<dbReference type="AlphaFoldDB" id="A0A918GAZ7"/>
<reference evidence="1" key="1">
    <citation type="journal article" date="2014" name="Int. J. Syst. Evol. Microbiol.">
        <title>Complete genome sequence of Corynebacterium casei LMG S-19264T (=DSM 44701T), isolated from a smear-ripened cheese.</title>
        <authorList>
            <consortium name="US DOE Joint Genome Institute (JGI-PGF)"/>
            <person name="Walter F."/>
            <person name="Albersmeier A."/>
            <person name="Kalinowski J."/>
            <person name="Ruckert C."/>
        </authorList>
    </citation>
    <scope>NUCLEOTIDE SEQUENCE</scope>
    <source>
        <strain evidence="1">JCM 3276</strain>
    </source>
</reference>
<sequence>MPLLKRLTALAGAAAAASKYARKHPDKVDRWAAKAGQFVDRRTHGKYHDRIGSLVRRVQDSAHGRRAH</sequence>
<keyword evidence="2" id="KW-1185">Reference proteome</keyword>
<protein>
    <recommendedName>
        <fullName evidence="3">MT0933-like antitoxin protein</fullName>
    </recommendedName>
</protein>
<dbReference type="Pfam" id="PF14013">
    <property type="entry name" value="MT0933_antitox"/>
    <property type="match status" value="1"/>
</dbReference>
<name>A0A918GAZ7_9PSEU</name>
<dbReference type="RefSeq" id="WP_189209924.1">
    <property type="nucleotide sequence ID" value="NZ_BMRB01000001.1"/>
</dbReference>
<dbReference type="Proteomes" id="UP000660680">
    <property type="component" value="Unassembled WGS sequence"/>
</dbReference>
<dbReference type="EMBL" id="BMRB01000001">
    <property type="protein sequence ID" value="GGS26561.1"/>
    <property type="molecule type" value="Genomic_DNA"/>
</dbReference>
<accession>A0A918GAZ7</accession>
<evidence type="ECO:0008006" key="3">
    <source>
        <dbReference type="Google" id="ProtNLM"/>
    </source>
</evidence>
<proteinExistence type="predicted"/>
<evidence type="ECO:0000313" key="2">
    <source>
        <dbReference type="Proteomes" id="UP000660680"/>
    </source>
</evidence>
<evidence type="ECO:0000313" key="1">
    <source>
        <dbReference type="EMBL" id="GGS26561.1"/>
    </source>
</evidence>
<dbReference type="InterPro" id="IPR028037">
    <property type="entry name" value="Antitoxin_Rv0909/MT0933"/>
</dbReference>
<comment type="caution">
    <text evidence="1">The sequence shown here is derived from an EMBL/GenBank/DDBJ whole genome shotgun (WGS) entry which is preliminary data.</text>
</comment>